<protein>
    <submittedName>
        <fullName evidence="2">Uncharacterized protein</fullName>
    </submittedName>
</protein>
<reference evidence="2 3" key="1">
    <citation type="journal article" date="2019" name="New Phytol.">
        <title>Comparative genomics reveals unique wood-decay strategies and fruiting body development in the Schizophyllaceae.</title>
        <authorList>
            <person name="Almasi E."/>
            <person name="Sahu N."/>
            <person name="Krizsan K."/>
            <person name="Balint B."/>
            <person name="Kovacs G.M."/>
            <person name="Kiss B."/>
            <person name="Cseklye J."/>
            <person name="Drula E."/>
            <person name="Henrissat B."/>
            <person name="Nagy I."/>
            <person name="Chovatia M."/>
            <person name="Adam C."/>
            <person name="LaButti K."/>
            <person name="Lipzen A."/>
            <person name="Riley R."/>
            <person name="Grigoriev I.V."/>
            <person name="Nagy L.G."/>
        </authorList>
    </citation>
    <scope>NUCLEOTIDE SEQUENCE [LARGE SCALE GENOMIC DNA]</scope>
    <source>
        <strain evidence="2 3">NL-1724</strain>
    </source>
</reference>
<evidence type="ECO:0000313" key="3">
    <source>
        <dbReference type="Proteomes" id="UP000320762"/>
    </source>
</evidence>
<dbReference type="Proteomes" id="UP000320762">
    <property type="component" value="Unassembled WGS sequence"/>
</dbReference>
<sequence length="79" mass="8414">MDTSSTLLAAKTQGGAQCGCERARIPDTGAERCERHRAPGKGAVRRERHPIPGKGAVRRKRHRIPGKGASGATEQTLQA</sequence>
<keyword evidence="3" id="KW-1185">Reference proteome</keyword>
<dbReference type="AlphaFoldDB" id="A0A550BX22"/>
<proteinExistence type="predicted"/>
<feature type="region of interest" description="Disordered" evidence="1">
    <location>
        <begin position="33"/>
        <end position="79"/>
    </location>
</feature>
<accession>A0A550BX22</accession>
<evidence type="ECO:0000256" key="1">
    <source>
        <dbReference type="SAM" id="MobiDB-lite"/>
    </source>
</evidence>
<comment type="caution">
    <text evidence="2">The sequence shown here is derived from an EMBL/GenBank/DDBJ whole genome shotgun (WGS) entry which is preliminary data.</text>
</comment>
<name>A0A550BX22_9AGAR</name>
<dbReference type="EMBL" id="VDMD01000053">
    <property type="protein sequence ID" value="TRM57087.1"/>
    <property type="molecule type" value="Genomic_DNA"/>
</dbReference>
<feature type="compositionally biased region" description="Basic residues" evidence="1">
    <location>
        <begin position="56"/>
        <end position="65"/>
    </location>
</feature>
<gene>
    <name evidence="2" type="ORF">BD626DRAFT_516378</name>
</gene>
<organism evidence="2 3">
    <name type="scientific">Schizophyllum amplum</name>
    <dbReference type="NCBI Taxonomy" id="97359"/>
    <lineage>
        <taxon>Eukaryota</taxon>
        <taxon>Fungi</taxon>
        <taxon>Dikarya</taxon>
        <taxon>Basidiomycota</taxon>
        <taxon>Agaricomycotina</taxon>
        <taxon>Agaricomycetes</taxon>
        <taxon>Agaricomycetidae</taxon>
        <taxon>Agaricales</taxon>
        <taxon>Schizophyllaceae</taxon>
        <taxon>Schizophyllum</taxon>
    </lineage>
</organism>
<evidence type="ECO:0000313" key="2">
    <source>
        <dbReference type="EMBL" id="TRM57087.1"/>
    </source>
</evidence>